<evidence type="ECO:0000313" key="2">
    <source>
        <dbReference type="EMBL" id="GAB1583800.1"/>
    </source>
</evidence>
<dbReference type="CDD" id="cd02440">
    <property type="entry name" value="AdoMet_MTases"/>
    <property type="match status" value="1"/>
</dbReference>
<dbReference type="EMBL" id="BAAFZP010000002">
    <property type="protein sequence ID" value="GAB1583800.1"/>
    <property type="molecule type" value="Genomic_DNA"/>
</dbReference>
<evidence type="ECO:0000313" key="3">
    <source>
        <dbReference type="Proteomes" id="UP001628091"/>
    </source>
</evidence>
<keyword evidence="3" id="KW-1185">Reference proteome</keyword>
<feature type="domain" description="Methyltransferase type 11" evidence="1">
    <location>
        <begin position="24"/>
        <end position="120"/>
    </location>
</feature>
<keyword evidence="2" id="KW-0489">Methyltransferase</keyword>
<evidence type="ECO:0000259" key="1">
    <source>
        <dbReference type="Pfam" id="PF08241"/>
    </source>
</evidence>
<dbReference type="Proteomes" id="UP001628091">
    <property type="component" value="Unassembled WGS sequence"/>
</dbReference>
<accession>A0ABQ0H4E9</accession>
<dbReference type="Pfam" id="PF08241">
    <property type="entry name" value="Methyltransf_11"/>
    <property type="match status" value="1"/>
</dbReference>
<dbReference type="InterPro" id="IPR029063">
    <property type="entry name" value="SAM-dependent_MTases_sf"/>
</dbReference>
<proteinExistence type="predicted"/>
<reference evidence="2 3" key="1">
    <citation type="submission" date="2024-10" db="EMBL/GenBank/DDBJ databases">
        <title>Isolation, draft genome sequencing and identification of Phyllobacterium sp. NSA23, isolated from leaf soil.</title>
        <authorList>
            <person name="Akita H."/>
        </authorList>
    </citation>
    <scope>NUCLEOTIDE SEQUENCE [LARGE SCALE GENOMIC DNA]</scope>
    <source>
        <strain evidence="2 3">NSA23</strain>
    </source>
</reference>
<dbReference type="InterPro" id="IPR013216">
    <property type="entry name" value="Methyltransf_11"/>
</dbReference>
<protein>
    <submittedName>
        <fullName evidence="2">Class I SAM-dependent methyltransferase</fullName>
    </submittedName>
</protein>
<dbReference type="PANTHER" id="PTHR43591">
    <property type="entry name" value="METHYLTRANSFERASE"/>
    <property type="match status" value="1"/>
</dbReference>
<dbReference type="GO" id="GO:0032259">
    <property type="term" value="P:methylation"/>
    <property type="evidence" value="ECO:0007669"/>
    <property type="project" value="UniProtKB-KW"/>
</dbReference>
<dbReference type="GO" id="GO:0008168">
    <property type="term" value="F:methyltransferase activity"/>
    <property type="evidence" value="ECO:0007669"/>
    <property type="project" value="UniProtKB-KW"/>
</dbReference>
<gene>
    <name evidence="2" type="ORF">PPNSA23_37430</name>
</gene>
<dbReference type="SUPFAM" id="SSF53335">
    <property type="entry name" value="S-adenosyl-L-methionine-dependent methyltransferases"/>
    <property type="match status" value="1"/>
</dbReference>
<comment type="caution">
    <text evidence="2">The sequence shown here is derived from an EMBL/GenBank/DDBJ whole genome shotgun (WGS) entry which is preliminary data.</text>
</comment>
<organism evidence="2 3">
    <name type="scientific">Phyllobacterium phragmitis</name>
    <dbReference type="NCBI Taxonomy" id="2670329"/>
    <lineage>
        <taxon>Bacteria</taxon>
        <taxon>Pseudomonadati</taxon>
        <taxon>Pseudomonadota</taxon>
        <taxon>Alphaproteobacteria</taxon>
        <taxon>Hyphomicrobiales</taxon>
        <taxon>Phyllobacteriaceae</taxon>
        <taxon>Phyllobacterium</taxon>
    </lineage>
</organism>
<keyword evidence="2" id="KW-0808">Transferase</keyword>
<sequence>MHAQSPDLDAIVGLMREHKDARVLDLGCGGGHVTFNVSPLVKEIVAYDLSPEMLNVVARAARERGLDNVSTRQGTVESLPFDADSFDVVLSRFSAHHWRDLDAALREAARVLKPGGMLAIVDTVTSGIPLVDTYLQAIELLRDCSHVRNYSRAEWEAAIARAGLQPRSVSAFRLRLDFNAWVERMNTPQLHVDAIRSLQNAVSLQATRHFETEPDGSYCIDVGLFQATKRA</sequence>
<name>A0ABQ0H4E9_9HYPH</name>
<dbReference type="Gene3D" id="3.40.50.150">
    <property type="entry name" value="Vaccinia Virus protein VP39"/>
    <property type="match status" value="1"/>
</dbReference>